<dbReference type="AlphaFoldDB" id="A0A5W0JUM3"/>
<feature type="domain" description="Putative cyclic diguanylate phosphodiesterase CSS motif-containing" evidence="2">
    <location>
        <begin position="31"/>
        <end position="184"/>
    </location>
</feature>
<feature type="non-terminal residue" evidence="3">
    <location>
        <position position="187"/>
    </location>
</feature>
<name>A0A5W0JUM3_SALTM</name>
<keyword evidence="1" id="KW-0812">Transmembrane</keyword>
<dbReference type="InterPro" id="IPR024744">
    <property type="entry name" value="CSS-motif_dom"/>
</dbReference>
<organism evidence="3">
    <name type="scientific">Salmonella enterica subsp. enterica serovar Typhimurium var. 5-</name>
    <dbReference type="NCBI Taxonomy" id="1620419"/>
    <lineage>
        <taxon>Bacteria</taxon>
        <taxon>Pseudomonadati</taxon>
        <taxon>Pseudomonadota</taxon>
        <taxon>Gammaproteobacteria</taxon>
        <taxon>Enterobacterales</taxon>
        <taxon>Enterobacteriaceae</taxon>
        <taxon>Salmonella</taxon>
    </lineage>
</organism>
<keyword evidence="1" id="KW-0472">Membrane</keyword>
<proteinExistence type="predicted"/>
<sequence length="187" mass="20771">MVFNKKMFVLIIIPGILGVLLSFAMSVFQMNRDTTITAGILLKQLDNVTQIVKHTTKLTSILVMKPCKDILEQLIANGALTPYVRTTGLIENNFQICSSVSGFKKMNVNDVYGTSFHNKNKESRIVSISGTSFVPGKTAIVFLMPIGNDMTAFSIVESRYIYDLMDVLDDENDDSFSLRFTEGPAII</sequence>
<protein>
    <recommendedName>
        <fullName evidence="2">Putative cyclic diguanylate phosphodiesterase CSS motif-containing domain-containing protein</fullName>
    </recommendedName>
</protein>
<accession>A0A5W0JUM3</accession>
<evidence type="ECO:0000313" key="3">
    <source>
        <dbReference type="EMBL" id="EBV9070987.1"/>
    </source>
</evidence>
<evidence type="ECO:0000256" key="1">
    <source>
        <dbReference type="SAM" id="Phobius"/>
    </source>
</evidence>
<feature type="transmembrane region" description="Helical" evidence="1">
    <location>
        <begin position="7"/>
        <end position="28"/>
    </location>
</feature>
<dbReference type="Pfam" id="PF12792">
    <property type="entry name" value="CSS-motif"/>
    <property type="match status" value="1"/>
</dbReference>
<reference evidence="3" key="1">
    <citation type="submission" date="2018-07" db="EMBL/GenBank/DDBJ databases">
        <authorList>
            <consortium name="GenomeTrakr network: Whole genome sequencing for foodborne pathogen traceback"/>
        </authorList>
    </citation>
    <scope>NUCLEOTIDE SEQUENCE</scope>
    <source>
        <strain evidence="3">CVM-N23709</strain>
    </source>
</reference>
<keyword evidence="1" id="KW-1133">Transmembrane helix</keyword>
<comment type="caution">
    <text evidence="3">The sequence shown here is derived from an EMBL/GenBank/DDBJ whole genome shotgun (WGS) entry which is preliminary data.</text>
</comment>
<evidence type="ECO:0000259" key="2">
    <source>
        <dbReference type="Pfam" id="PF12792"/>
    </source>
</evidence>
<dbReference type="EMBL" id="AAHGSM010000170">
    <property type="protein sequence ID" value="EBV9070987.1"/>
    <property type="molecule type" value="Genomic_DNA"/>
</dbReference>
<gene>
    <name evidence="3" type="ORF">AUD73_25445</name>
</gene>